<comment type="caution">
    <text evidence="1">The sequence shown here is derived from an EMBL/GenBank/DDBJ whole genome shotgun (WGS) entry which is preliminary data.</text>
</comment>
<accession>A0ABD6CME0</accession>
<dbReference type="InterPro" id="IPR008928">
    <property type="entry name" value="6-hairpin_glycosidase_sf"/>
</dbReference>
<dbReference type="RefSeq" id="WP_256422633.1">
    <property type="nucleotide sequence ID" value="NZ_JANHDI010000014.1"/>
</dbReference>
<dbReference type="Proteomes" id="UP001597085">
    <property type="component" value="Unassembled WGS sequence"/>
</dbReference>
<reference evidence="1 2" key="1">
    <citation type="journal article" date="2019" name="Int. J. Syst. Evol. Microbiol.">
        <title>The Global Catalogue of Microorganisms (GCM) 10K type strain sequencing project: providing services to taxonomists for standard genome sequencing and annotation.</title>
        <authorList>
            <consortium name="The Broad Institute Genomics Platform"/>
            <consortium name="The Broad Institute Genome Sequencing Center for Infectious Disease"/>
            <person name="Wu L."/>
            <person name="Ma J."/>
        </authorList>
    </citation>
    <scope>NUCLEOTIDE SEQUENCE [LARGE SCALE GENOMIC DNA]</scope>
    <source>
        <strain evidence="1 2">CGMCC 1.12121</strain>
    </source>
</reference>
<proteinExistence type="predicted"/>
<name>A0ABD6CME0_9EURY</name>
<sequence>MIREVFILDANTKVEMAESDRKNITIHQLLEKSAQSALNIQREDGSFPAGRNYTYDEPETPVRTTSHWAVTLSEVYKITGEDIFQKAANAAIDYLLSDEVRPYGYTFHCRDATDKDQCNGVVGQGGPIRALSYAGPILGRKDAIETAIEVFALHPFNPDLGLWERVEINGKKLSFDRTLNHQVLFAAAGSKLASESDLVNDRVEAFLNNLETNMRLHSDGLIKHYVRPPPIDVIQKVLYTPRHYEMIINELVYHYYSRSDERRKKERGYHTVNLSALSRIKRSFGEHSIWESNTIKRSLKFLLINKEELITKIDTKHGSGLPGVATAKTLYWLGNRSSEELCELVSIDVSKNLDRESYLLYSDGSNQHNQAARISLLVDFPNIQLSL</sequence>
<evidence type="ECO:0000313" key="2">
    <source>
        <dbReference type="Proteomes" id="UP001597085"/>
    </source>
</evidence>
<protein>
    <submittedName>
        <fullName evidence="1">Uncharacterized protein</fullName>
    </submittedName>
</protein>
<dbReference type="SUPFAM" id="SSF48208">
    <property type="entry name" value="Six-hairpin glycosidases"/>
    <property type="match status" value="1"/>
</dbReference>
<dbReference type="EMBL" id="JBHUDK010000008">
    <property type="protein sequence ID" value="MFD1599225.1"/>
    <property type="molecule type" value="Genomic_DNA"/>
</dbReference>
<evidence type="ECO:0000313" key="1">
    <source>
        <dbReference type="EMBL" id="MFD1599225.1"/>
    </source>
</evidence>
<gene>
    <name evidence="1" type="ORF">ACFSBX_09680</name>
</gene>
<keyword evidence="2" id="KW-1185">Reference proteome</keyword>
<organism evidence="1 2">
    <name type="scientific">Halobellus rarus</name>
    <dbReference type="NCBI Taxonomy" id="1126237"/>
    <lineage>
        <taxon>Archaea</taxon>
        <taxon>Methanobacteriati</taxon>
        <taxon>Methanobacteriota</taxon>
        <taxon>Stenosarchaea group</taxon>
        <taxon>Halobacteria</taxon>
        <taxon>Halobacteriales</taxon>
        <taxon>Haloferacaceae</taxon>
        <taxon>Halobellus</taxon>
    </lineage>
</organism>
<dbReference type="AlphaFoldDB" id="A0ABD6CME0"/>